<organism evidence="3 4">
    <name type="scientific">Candidatus Wolfebacteria bacterium GW2011_GWC1_37_10</name>
    <dbReference type="NCBI Taxonomy" id="1619010"/>
    <lineage>
        <taxon>Bacteria</taxon>
        <taxon>Candidatus Wolfeibacteriota</taxon>
    </lineage>
</organism>
<dbReference type="Gene3D" id="3.40.1480.10">
    <property type="entry name" value="MOFRL domain"/>
    <property type="match status" value="1"/>
</dbReference>
<dbReference type="InterPro" id="IPR037035">
    <property type="entry name" value="GK-like_C_sf"/>
</dbReference>
<evidence type="ECO:0000313" key="4">
    <source>
        <dbReference type="Proteomes" id="UP000034044"/>
    </source>
</evidence>
<dbReference type="Pfam" id="PF13660">
    <property type="entry name" value="DUF4147"/>
    <property type="match status" value="1"/>
</dbReference>
<accession>A0A0G0J112</accession>
<reference evidence="3 4" key="1">
    <citation type="journal article" date="2015" name="Nature">
        <title>rRNA introns, odd ribosomes, and small enigmatic genomes across a large radiation of phyla.</title>
        <authorList>
            <person name="Brown C.T."/>
            <person name="Hug L.A."/>
            <person name="Thomas B.C."/>
            <person name="Sharon I."/>
            <person name="Castelle C.J."/>
            <person name="Singh A."/>
            <person name="Wilkins M.J."/>
            <person name="Williams K.H."/>
            <person name="Banfield J.F."/>
        </authorList>
    </citation>
    <scope>NUCLEOTIDE SEQUENCE [LARGE SCALE GENOMIC DNA]</scope>
</reference>
<dbReference type="PANTHER" id="PTHR12227">
    <property type="entry name" value="GLYCERATE KINASE"/>
    <property type="match status" value="1"/>
</dbReference>
<dbReference type="InterPro" id="IPR025286">
    <property type="entry name" value="MOFRL_assoc_dom"/>
</dbReference>
<protein>
    <submittedName>
        <fullName evidence="3">Glycerate 2-kinase</fullName>
    </submittedName>
</protein>
<dbReference type="Proteomes" id="UP000034044">
    <property type="component" value="Unassembled WGS sequence"/>
</dbReference>
<dbReference type="InterPro" id="IPR039760">
    <property type="entry name" value="MOFRL_protein"/>
</dbReference>
<feature type="domain" description="MOFRL" evidence="1">
    <location>
        <begin position="324"/>
        <end position="438"/>
    </location>
</feature>
<evidence type="ECO:0000313" key="3">
    <source>
        <dbReference type="EMBL" id="KKQ21851.1"/>
    </source>
</evidence>
<comment type="caution">
    <text evidence="3">The sequence shown here is derived from an EMBL/GenBank/DDBJ whole genome shotgun (WGS) entry which is preliminary data.</text>
</comment>
<dbReference type="InterPro" id="IPR038614">
    <property type="entry name" value="GK_N_sf"/>
</dbReference>
<sequence>MNIKNFKNLSITSLRRKALEIAEAGYKAIEIEKVIKERIVLSGETLKISHTHFTNSEIELNLSEFKRIFIIGIGKRSALASMALAGILGGRLSGGIVLDVKTPSFFQKIKFCKIRFFKGDHPLPSSSNIKATKKIIKLAENLDEKDLVIAFICGGGSALACSSEKELEESKTIINELTKKGVDISELNTIRKHLSEFKGGGLAKMACPATFVSLIVSDVCGNDLSNVASGPTVMDRTTKKDAERILKKYQLPIADYQLYETSKEEKYFEKVKNILFVCNQNAITEMAKKSQELGFSSKIFNLALEGEARESLLPMIEGVKNNEVLLAAGETTVTMREMFGVRSNFGKGGRNMEAVLGAIVKCQMSNVKCRDLAIISFASDAWDNSDAAGAIGDYSTIEKAKKLKLNPQEFLENHNSYNFFKKTKDLIFAKRKCFNVADLMIILKKN</sequence>
<dbReference type="EMBL" id="LBSR01000012">
    <property type="protein sequence ID" value="KKQ21851.1"/>
    <property type="molecule type" value="Genomic_DNA"/>
</dbReference>
<evidence type="ECO:0000259" key="1">
    <source>
        <dbReference type="Pfam" id="PF05161"/>
    </source>
</evidence>
<dbReference type="GO" id="GO:0008887">
    <property type="term" value="F:glycerate kinase activity"/>
    <property type="evidence" value="ECO:0007669"/>
    <property type="project" value="InterPro"/>
</dbReference>
<dbReference type="AlphaFoldDB" id="A0A0G0J112"/>
<proteinExistence type="predicted"/>
<dbReference type="InterPro" id="IPR007835">
    <property type="entry name" value="MOFRL"/>
</dbReference>
<dbReference type="Gene3D" id="3.40.50.10180">
    <property type="entry name" value="Glycerate kinase, MOFRL-like N-terminal domain"/>
    <property type="match status" value="1"/>
</dbReference>
<dbReference type="GO" id="GO:0005737">
    <property type="term" value="C:cytoplasm"/>
    <property type="evidence" value="ECO:0007669"/>
    <property type="project" value="TreeGrafter"/>
</dbReference>
<gene>
    <name evidence="3" type="ORF">US36_C0012G0010</name>
</gene>
<evidence type="ECO:0000259" key="2">
    <source>
        <dbReference type="Pfam" id="PF13660"/>
    </source>
</evidence>
<keyword evidence="3" id="KW-0808">Transferase</keyword>
<feature type="domain" description="MOFRL-associated" evidence="2">
    <location>
        <begin position="18"/>
        <end position="252"/>
    </location>
</feature>
<dbReference type="Pfam" id="PF05161">
    <property type="entry name" value="MOFRL"/>
    <property type="match status" value="1"/>
</dbReference>
<dbReference type="PANTHER" id="PTHR12227:SF0">
    <property type="entry name" value="GLYCERATE KINASE"/>
    <property type="match status" value="1"/>
</dbReference>
<dbReference type="SUPFAM" id="SSF82544">
    <property type="entry name" value="GckA/TtuD-like"/>
    <property type="match status" value="1"/>
</dbReference>
<name>A0A0G0J112_9BACT</name>
<keyword evidence="3" id="KW-0418">Kinase</keyword>